<protein>
    <recommendedName>
        <fullName evidence="7 20">UDP-N-acetylenolpyruvoylglucosamine reductase</fullName>
        <ecNumber evidence="6 20">1.3.1.98</ecNumber>
    </recommendedName>
    <alternativeName>
        <fullName evidence="18 20">UDP-N-acetylmuramate dehydrogenase</fullName>
    </alternativeName>
</protein>
<evidence type="ECO:0000256" key="15">
    <source>
        <dbReference type="ARBA" id="ARBA00023002"/>
    </source>
</evidence>
<evidence type="ECO:0000256" key="1">
    <source>
        <dbReference type="ARBA" id="ARBA00001974"/>
    </source>
</evidence>
<evidence type="ECO:0000313" key="22">
    <source>
        <dbReference type="EMBL" id="EGU39790.1"/>
    </source>
</evidence>
<evidence type="ECO:0000256" key="5">
    <source>
        <dbReference type="ARBA" id="ARBA00010485"/>
    </source>
</evidence>
<evidence type="ECO:0000256" key="11">
    <source>
        <dbReference type="ARBA" id="ARBA00022827"/>
    </source>
</evidence>
<dbReference type="InterPro" id="IPR036635">
    <property type="entry name" value="MurB_C_sf"/>
</dbReference>
<evidence type="ECO:0000313" key="23">
    <source>
        <dbReference type="Proteomes" id="UP000004349"/>
    </source>
</evidence>
<dbReference type="InterPro" id="IPR016169">
    <property type="entry name" value="FAD-bd_PCMH_sub2"/>
</dbReference>
<comment type="cofactor">
    <cofactor evidence="1 20">
        <name>FAD</name>
        <dbReference type="ChEBI" id="CHEBI:57692"/>
    </cofactor>
</comment>
<evidence type="ECO:0000256" key="14">
    <source>
        <dbReference type="ARBA" id="ARBA00022984"/>
    </source>
</evidence>
<feature type="active site" evidence="20">
    <location>
        <position position="333"/>
    </location>
</feature>
<dbReference type="GO" id="GO:0009252">
    <property type="term" value="P:peptidoglycan biosynthetic process"/>
    <property type="evidence" value="ECO:0007669"/>
    <property type="project" value="UniProtKB-UniRule"/>
</dbReference>
<keyword evidence="17 20" id="KW-0961">Cell wall biogenesis/degradation</keyword>
<reference evidence="22 23" key="1">
    <citation type="journal article" date="2012" name="Int. J. Syst. Evol. Microbiol.">
        <title>Vibrio caribbeanicus sp. nov., isolated from the marine sponge Scleritoderma cyanea.</title>
        <authorList>
            <person name="Hoffmann M."/>
            <person name="Monday S.R."/>
            <person name="Allard M.W."/>
            <person name="Strain E.A."/>
            <person name="Whittaker P."/>
            <person name="Naum M."/>
            <person name="McCarthy P.J."/>
            <person name="Lopez J.V."/>
            <person name="Fischer M."/>
            <person name="Brown E.W."/>
        </authorList>
    </citation>
    <scope>NUCLEOTIDE SEQUENCE [LARGE SCALE GENOMIC DNA]</scope>
    <source>
        <strain evidence="22 23">LMG 19158</strain>
    </source>
</reference>
<keyword evidence="15 20" id="KW-0560">Oxidoreductase</keyword>
<dbReference type="AlphaFoldDB" id="F9RKG1"/>
<comment type="subcellular location">
    <subcellularLocation>
        <location evidence="3 20">Cytoplasm</location>
    </subcellularLocation>
</comment>
<feature type="domain" description="FAD-binding PCMH-type" evidence="21">
    <location>
        <begin position="22"/>
        <end position="192"/>
    </location>
</feature>
<keyword evidence="13 20" id="KW-0133">Cell shape</keyword>
<dbReference type="NCBIfam" id="TIGR00179">
    <property type="entry name" value="murB"/>
    <property type="match status" value="1"/>
</dbReference>
<comment type="caution">
    <text evidence="22">The sequence shown here is derived from an EMBL/GenBank/DDBJ whole genome shotgun (WGS) entry which is preliminary data.</text>
</comment>
<dbReference type="InterPro" id="IPR011601">
    <property type="entry name" value="MurB_C"/>
</dbReference>
<keyword evidence="16 20" id="KW-0131">Cell cycle</keyword>
<dbReference type="InterPro" id="IPR016167">
    <property type="entry name" value="FAD-bd_PCMH_sub1"/>
</dbReference>
<dbReference type="PANTHER" id="PTHR21071:SF4">
    <property type="entry name" value="UDP-N-ACETYLENOLPYRUVOYLGLUCOSAMINE REDUCTASE"/>
    <property type="match status" value="1"/>
</dbReference>
<keyword evidence="8 20" id="KW-0963">Cytoplasm</keyword>
<dbReference type="GO" id="GO:0071555">
    <property type="term" value="P:cell wall organization"/>
    <property type="evidence" value="ECO:0007669"/>
    <property type="project" value="UniProtKB-KW"/>
</dbReference>
<dbReference type="Pfam" id="PF02873">
    <property type="entry name" value="MurB_C"/>
    <property type="match status" value="1"/>
</dbReference>
<keyword evidence="12 20" id="KW-0521">NADP</keyword>
<dbReference type="UniPathway" id="UPA00219"/>
<dbReference type="eggNOG" id="COG0812">
    <property type="taxonomic scope" value="Bacteria"/>
</dbReference>
<organism evidence="22 23">
    <name type="scientific">Vibrio scophthalmi LMG 19158</name>
    <dbReference type="NCBI Taxonomy" id="870967"/>
    <lineage>
        <taxon>Bacteria</taxon>
        <taxon>Pseudomonadati</taxon>
        <taxon>Pseudomonadota</taxon>
        <taxon>Gammaproteobacteria</taxon>
        <taxon>Vibrionales</taxon>
        <taxon>Vibrionaceae</taxon>
        <taxon>Vibrio</taxon>
    </lineage>
</organism>
<evidence type="ECO:0000256" key="3">
    <source>
        <dbReference type="ARBA" id="ARBA00004496"/>
    </source>
</evidence>
<comment type="function">
    <text evidence="2 20">Cell wall formation.</text>
</comment>
<evidence type="ECO:0000259" key="21">
    <source>
        <dbReference type="PROSITE" id="PS51387"/>
    </source>
</evidence>
<evidence type="ECO:0000256" key="9">
    <source>
        <dbReference type="ARBA" id="ARBA00022618"/>
    </source>
</evidence>
<evidence type="ECO:0000256" key="7">
    <source>
        <dbReference type="ARBA" id="ARBA00015188"/>
    </source>
</evidence>
<dbReference type="Gene3D" id="3.90.78.10">
    <property type="entry name" value="UDP-N-acetylenolpyruvoylglucosamine reductase, C-terminal domain"/>
    <property type="match status" value="1"/>
</dbReference>
<evidence type="ECO:0000256" key="10">
    <source>
        <dbReference type="ARBA" id="ARBA00022630"/>
    </source>
</evidence>
<evidence type="ECO:0000256" key="18">
    <source>
        <dbReference type="ARBA" id="ARBA00031026"/>
    </source>
</evidence>
<evidence type="ECO:0000256" key="16">
    <source>
        <dbReference type="ARBA" id="ARBA00023306"/>
    </source>
</evidence>
<evidence type="ECO:0000256" key="2">
    <source>
        <dbReference type="ARBA" id="ARBA00003921"/>
    </source>
</evidence>
<feature type="active site" description="Proton donor" evidence="20">
    <location>
        <position position="238"/>
    </location>
</feature>
<evidence type="ECO:0000256" key="13">
    <source>
        <dbReference type="ARBA" id="ARBA00022960"/>
    </source>
</evidence>
<evidence type="ECO:0000256" key="12">
    <source>
        <dbReference type="ARBA" id="ARBA00022857"/>
    </source>
</evidence>
<comment type="pathway">
    <text evidence="4 20">Cell wall biogenesis; peptidoglycan biosynthesis.</text>
</comment>
<dbReference type="Pfam" id="PF01565">
    <property type="entry name" value="FAD_binding_4"/>
    <property type="match status" value="1"/>
</dbReference>
<evidence type="ECO:0000256" key="19">
    <source>
        <dbReference type="ARBA" id="ARBA00048914"/>
    </source>
</evidence>
<dbReference type="Proteomes" id="UP000004349">
    <property type="component" value="Unassembled WGS sequence"/>
</dbReference>
<accession>F9RKG1</accession>
<proteinExistence type="inferred from homology"/>
<evidence type="ECO:0000256" key="17">
    <source>
        <dbReference type="ARBA" id="ARBA00023316"/>
    </source>
</evidence>
<dbReference type="EC" id="1.3.1.98" evidence="6 20"/>
<dbReference type="PANTHER" id="PTHR21071">
    <property type="entry name" value="UDP-N-ACETYLENOLPYRUVOYLGLUCOSAMINE REDUCTASE"/>
    <property type="match status" value="1"/>
</dbReference>
<name>F9RKG1_9VIBR</name>
<dbReference type="PROSITE" id="PS51387">
    <property type="entry name" value="FAD_PCMH"/>
    <property type="match status" value="1"/>
</dbReference>
<evidence type="ECO:0000256" key="6">
    <source>
        <dbReference type="ARBA" id="ARBA00012518"/>
    </source>
</evidence>
<sequence length="353" mass="39363">MQSNPMQIQTNASLRSYHTFSIEQSCDVLVEASSIEDIQHCYTSHQWQALPKLMLGKGSNMLFTEPFQGLVILNRLFGIRVTESTECWHLHVAGGEDWPNFVKWSVEQGYLGLENLALIPGCVGSAPIQNIGAYGRELKDVCEYVDVLDLESSEVKRLSAHECLFGYRDSIFKHALYGKAIIVAVGFKLDKDWTPQIAYGPLSQFEVTSVSAKEIFETVCQVRMDKLPDPSVTGNAGSFFKNPVISKQQYQCLLEKYPAIVAYEVEDGMKLAAGWLIDRCDLKGFTLGGAQVHANQALVLVNKGNATAQDVINLADHVRQTVWNKYGIELEHEVRFMGATHETNLQTLRGGLK</sequence>
<keyword evidence="9 20" id="KW-0132">Cell division</keyword>
<dbReference type="SUPFAM" id="SSF56176">
    <property type="entry name" value="FAD-binding/transporter-associated domain-like"/>
    <property type="match status" value="1"/>
</dbReference>
<keyword evidence="14 20" id="KW-0573">Peptidoglycan synthesis</keyword>
<dbReference type="GO" id="GO:0005829">
    <property type="term" value="C:cytosol"/>
    <property type="evidence" value="ECO:0007669"/>
    <property type="project" value="TreeGrafter"/>
</dbReference>
<feature type="active site" evidence="20">
    <location>
        <position position="168"/>
    </location>
</feature>
<evidence type="ECO:0000256" key="8">
    <source>
        <dbReference type="ARBA" id="ARBA00022490"/>
    </source>
</evidence>
<dbReference type="InterPro" id="IPR003170">
    <property type="entry name" value="MurB"/>
</dbReference>
<comment type="catalytic activity">
    <reaction evidence="19 20">
        <text>UDP-N-acetyl-alpha-D-muramate + NADP(+) = UDP-N-acetyl-3-O-(1-carboxyvinyl)-alpha-D-glucosamine + NADPH + H(+)</text>
        <dbReference type="Rhea" id="RHEA:12248"/>
        <dbReference type="ChEBI" id="CHEBI:15378"/>
        <dbReference type="ChEBI" id="CHEBI:57783"/>
        <dbReference type="ChEBI" id="CHEBI:58349"/>
        <dbReference type="ChEBI" id="CHEBI:68483"/>
        <dbReference type="ChEBI" id="CHEBI:70757"/>
        <dbReference type="EC" id="1.3.1.98"/>
    </reaction>
</comment>
<gene>
    <name evidence="20 22" type="primary">murB</name>
    <name evidence="22" type="ORF">VIS19158_15711</name>
</gene>
<comment type="similarity">
    <text evidence="5 20">Belongs to the MurB family.</text>
</comment>
<dbReference type="Gene3D" id="3.30.43.10">
    <property type="entry name" value="Uridine Diphospho-n-acetylenolpyruvylglucosamine Reductase, domain 2"/>
    <property type="match status" value="1"/>
</dbReference>
<dbReference type="InterPro" id="IPR016166">
    <property type="entry name" value="FAD-bd_PCMH"/>
</dbReference>
<keyword evidence="10 20" id="KW-0285">Flavoprotein</keyword>
<dbReference type="GO" id="GO:0071949">
    <property type="term" value="F:FAD binding"/>
    <property type="evidence" value="ECO:0007669"/>
    <property type="project" value="InterPro"/>
</dbReference>
<dbReference type="HAMAP" id="MF_00037">
    <property type="entry name" value="MurB"/>
    <property type="match status" value="1"/>
</dbReference>
<dbReference type="GO" id="GO:0008762">
    <property type="term" value="F:UDP-N-acetylmuramate dehydrogenase activity"/>
    <property type="evidence" value="ECO:0007669"/>
    <property type="project" value="UniProtKB-UniRule"/>
</dbReference>
<dbReference type="NCBIfam" id="NF000755">
    <property type="entry name" value="PRK00046.1"/>
    <property type="match status" value="1"/>
</dbReference>
<evidence type="ECO:0000256" key="20">
    <source>
        <dbReference type="HAMAP-Rule" id="MF_00037"/>
    </source>
</evidence>
<dbReference type="InterPro" id="IPR006094">
    <property type="entry name" value="Oxid_FAD_bind_N"/>
</dbReference>
<dbReference type="GO" id="GO:0008360">
    <property type="term" value="P:regulation of cell shape"/>
    <property type="evidence" value="ECO:0007669"/>
    <property type="project" value="UniProtKB-KW"/>
</dbReference>
<dbReference type="EMBL" id="AFWE01000063">
    <property type="protein sequence ID" value="EGU39790.1"/>
    <property type="molecule type" value="Genomic_DNA"/>
</dbReference>
<keyword evidence="11 20" id="KW-0274">FAD</keyword>
<evidence type="ECO:0000256" key="4">
    <source>
        <dbReference type="ARBA" id="ARBA00004752"/>
    </source>
</evidence>
<dbReference type="SUPFAM" id="SSF56194">
    <property type="entry name" value="Uridine diphospho-N-Acetylenolpyruvylglucosamine reductase, MurB, C-terminal domain"/>
    <property type="match status" value="1"/>
</dbReference>
<dbReference type="GO" id="GO:0051301">
    <property type="term" value="P:cell division"/>
    <property type="evidence" value="ECO:0007669"/>
    <property type="project" value="UniProtKB-KW"/>
</dbReference>
<dbReference type="InterPro" id="IPR036318">
    <property type="entry name" value="FAD-bd_PCMH-like_sf"/>
</dbReference>
<dbReference type="Gene3D" id="3.30.465.10">
    <property type="match status" value="1"/>
</dbReference>